<reference evidence="2 3" key="1">
    <citation type="journal article" date="2015" name="Genome Announc.">
        <title>The 474-Kilobase-Pair Complete Genome Sequence of CeV-01B, a Virus Infecting Haptolina (Chrysochromulina) ericina (Prymnesiophyceae).</title>
        <authorList>
            <person name="Gallot-Lavallee L."/>
            <person name="Pagarete A."/>
            <person name="Legendre M."/>
            <person name="Santini S."/>
            <person name="Sandaa R.A."/>
            <person name="Himmelbauer H."/>
            <person name="Ogata H."/>
            <person name="Bratbak G."/>
            <person name="Claverie J.M."/>
        </authorList>
    </citation>
    <scope>NUCLEOTIDE SEQUENCE [LARGE SCALE GENOMIC DNA]</scope>
    <source>
        <strain evidence="2">CeV-01B</strain>
    </source>
</reference>
<sequence length="558" mass="63732">MRKTKNKRAKKKSRTRKSKKGGVVTMKEVSELDDACGVAWIYNNKKINFISEKEYKSNEDYELCEEIKDLVPNEFIEVVKELKILVKSLLKCNNKFKLDCSPQTFMMWDNSRLKIKNKNNPDFIKDDLNSWLTYAFHDNSKKPGDGGNLSLEDFDKKLLSDEIDLTPNEGSMAIQIFYNRMTVPLTMLILEYENLQKLIDPEIKELLDLINLDEIKRRALIMEKYSWVSIDQLRDIYMNAETNSDLTKNDAFQMVLGTSDINTFDLWGGYFGGCQLIGFTTSVKGGGPGCSGYQWPPVRLKNPDLNCFTIIAADRSTSFTIDENDELVFKTSLDNKWKTQLLDSKPDWWIDSTKLVKIVNMADIPDFSRIEKPGIYFEKEYLPFRDDDCIICEVSIDTTGKILQLIKDEKEFYIVLKDSSGKLVGWKSDNSIDKNTRQSDKDGNILNEGSGGKMFVANPKSLFGIISRLNSKMAVAGPSGTAWYVFSTAKILSKYSDNSLMARLTLKQIETVCIVPHHSIYEVLLAIGVSPINLIQFNMSQSNREYINELYKIGQISK</sequence>
<keyword evidence="3" id="KW-1185">Reference proteome</keyword>
<dbReference type="Proteomes" id="UP000203826">
    <property type="component" value="Segment"/>
</dbReference>
<proteinExistence type="predicted"/>
<evidence type="ECO:0000313" key="3">
    <source>
        <dbReference type="Proteomes" id="UP000203826"/>
    </source>
</evidence>
<feature type="compositionally biased region" description="Basic residues" evidence="1">
    <location>
        <begin position="1"/>
        <end position="20"/>
    </location>
</feature>
<gene>
    <name evidence="2" type="ORF">ceV_508</name>
</gene>
<feature type="region of interest" description="Disordered" evidence="1">
    <location>
        <begin position="1"/>
        <end position="22"/>
    </location>
</feature>
<evidence type="ECO:0000313" key="2">
    <source>
        <dbReference type="EMBL" id="ALH23414.1"/>
    </source>
</evidence>
<dbReference type="EMBL" id="KT820662">
    <property type="protein sequence ID" value="ALH23414.1"/>
    <property type="molecule type" value="Genomic_DNA"/>
</dbReference>
<dbReference type="KEGG" id="vg:26049375"/>
<protein>
    <submittedName>
        <fullName evidence="2">Uncharacterized protein</fullName>
    </submittedName>
</protein>
<accession>A0A0N9QRC3</accession>
<name>A0A0N9QRC3_9VIRU</name>
<evidence type="ECO:0000256" key="1">
    <source>
        <dbReference type="SAM" id="MobiDB-lite"/>
    </source>
</evidence>
<organism evidence="2 3">
    <name type="scientific">Chrysochromulina ericina virus CeV-01B</name>
    <dbReference type="NCBI Taxonomy" id="3070830"/>
    <lineage>
        <taxon>Viruses</taxon>
        <taxon>Varidnaviria</taxon>
        <taxon>Bamfordvirae</taxon>
        <taxon>Nucleocytoviricota</taxon>
        <taxon>Megaviricetes</taxon>
        <taxon>Imitervirales</taxon>
        <taxon>Mesomimiviridae</taxon>
        <taxon>Tethysvirus</taxon>
        <taxon>Tethysvirus raunefjordenense</taxon>
    </lineage>
</organism>